<proteinExistence type="predicted"/>
<accession>A0A6J6A187</accession>
<keyword evidence="1" id="KW-0472">Membrane</keyword>
<sequence>MEFKPRLAARRAALPALVAVACLLAAPALAAASSQGSAEDHRSVLIAFIPGSTSTVSGLPFTGQPANGSPFERLTAQPGMAIGLSSAVQGRYNGVQALLDISQGTRVSLSTYDPQKPNPVVLVPDRRGGYFQGWMEINERADSAPANIQPGLLAQSIPGGSAYASVTGEGQLDPIAAADRAGRIERVSVGSASSLAARAQALLARKALVVVSLPSGAAGDVALGRMVRARSRNELLIVMRSPPTKRFAQLLPIGIAGLGDGGTLTSSTTHLDGVVAGIDLLPTVLDWLKIDVPEAVSGQPITVLPIDDAASVLSLKGRLQVVGERRFPALWSLLGAWVVLLLCAMLAADRRGMRWAMRTGALAVFWLPSMLLLTAALAPSMTVEVLIIVVGSFLLGGLTDRFVGWPRGPALPAAVAIAAYLVDLAFGSPLVIRSLLGPNPLFGSRFYGIGNELEATLPAIALIGLGAFWYGREQSSRAAAIFAGCGLVLAAAIGSARLGADVGGVMTVAAGFAVASLLMLAGRPAPKTIVLAVLAPLGALALLAAVDLLSGGDSHFTRTVLQADGSGAWWEIFTRRFELAGRGLIRGLMPLATLVALLAIALGLLRRDRLLAPVDGDSGWRAGLAGAAAVGFFGALFNDSGPMLLLFATFIAICGVVYLRGDPRLADGAPR</sequence>
<feature type="transmembrane region" description="Helical" evidence="1">
    <location>
        <begin position="528"/>
        <end position="546"/>
    </location>
</feature>
<evidence type="ECO:0000256" key="1">
    <source>
        <dbReference type="SAM" id="Phobius"/>
    </source>
</evidence>
<feature type="transmembrane region" description="Helical" evidence="1">
    <location>
        <begin position="584"/>
        <end position="606"/>
    </location>
</feature>
<feature type="transmembrane region" description="Helical" evidence="1">
    <location>
        <begin position="478"/>
        <end position="496"/>
    </location>
</feature>
<organism evidence="2">
    <name type="scientific">freshwater metagenome</name>
    <dbReference type="NCBI Taxonomy" id="449393"/>
    <lineage>
        <taxon>unclassified sequences</taxon>
        <taxon>metagenomes</taxon>
        <taxon>ecological metagenomes</taxon>
    </lineage>
</organism>
<protein>
    <submittedName>
        <fullName evidence="2">Unannotated protein</fullName>
    </submittedName>
</protein>
<gene>
    <name evidence="2" type="ORF">UFOPK3547_01631</name>
</gene>
<feature type="transmembrane region" description="Helical" evidence="1">
    <location>
        <begin position="329"/>
        <end position="348"/>
    </location>
</feature>
<feature type="transmembrane region" description="Helical" evidence="1">
    <location>
        <begin position="455"/>
        <end position="471"/>
    </location>
</feature>
<feature type="transmembrane region" description="Helical" evidence="1">
    <location>
        <begin position="502"/>
        <end position="521"/>
    </location>
</feature>
<feature type="transmembrane region" description="Helical" evidence="1">
    <location>
        <begin position="410"/>
        <end position="435"/>
    </location>
</feature>
<evidence type="ECO:0000313" key="2">
    <source>
        <dbReference type="EMBL" id="CAB4347279.1"/>
    </source>
</evidence>
<dbReference type="PROSITE" id="PS51257">
    <property type="entry name" value="PROKAR_LIPOPROTEIN"/>
    <property type="match status" value="1"/>
</dbReference>
<name>A0A6J6A187_9ZZZZ</name>
<feature type="transmembrane region" description="Helical" evidence="1">
    <location>
        <begin position="360"/>
        <end position="379"/>
    </location>
</feature>
<feature type="transmembrane region" description="Helical" evidence="1">
    <location>
        <begin position="618"/>
        <end position="637"/>
    </location>
</feature>
<keyword evidence="1" id="KW-0812">Transmembrane</keyword>
<feature type="transmembrane region" description="Helical" evidence="1">
    <location>
        <begin position="385"/>
        <end position="403"/>
    </location>
</feature>
<reference evidence="2" key="1">
    <citation type="submission" date="2020-05" db="EMBL/GenBank/DDBJ databases">
        <authorList>
            <person name="Chiriac C."/>
            <person name="Salcher M."/>
            <person name="Ghai R."/>
            <person name="Kavagutti S V."/>
        </authorList>
    </citation>
    <scope>NUCLEOTIDE SEQUENCE</scope>
</reference>
<keyword evidence="1" id="KW-1133">Transmembrane helix</keyword>
<dbReference type="AlphaFoldDB" id="A0A6J6A187"/>
<feature type="transmembrane region" description="Helical" evidence="1">
    <location>
        <begin position="643"/>
        <end position="661"/>
    </location>
</feature>
<dbReference type="EMBL" id="CAESAN010000189">
    <property type="protein sequence ID" value="CAB4347279.1"/>
    <property type="molecule type" value="Genomic_DNA"/>
</dbReference>